<name>A0ABQ1II16_9PROT</name>
<evidence type="ECO:0000313" key="5">
    <source>
        <dbReference type="Proteomes" id="UP000603352"/>
    </source>
</evidence>
<dbReference type="RefSeq" id="WP_188577876.1">
    <property type="nucleotide sequence ID" value="NZ_BMDZ01000023.1"/>
</dbReference>
<dbReference type="SUPFAM" id="SSF56801">
    <property type="entry name" value="Acetyl-CoA synthetase-like"/>
    <property type="match status" value="1"/>
</dbReference>
<keyword evidence="5" id="KW-1185">Reference proteome</keyword>
<feature type="compositionally biased region" description="Low complexity" evidence="2">
    <location>
        <begin position="594"/>
        <end position="606"/>
    </location>
</feature>
<dbReference type="PANTHER" id="PTHR22754">
    <property type="entry name" value="DISCO-INTERACTING PROTEIN 2 DIP2 -RELATED"/>
    <property type="match status" value="1"/>
</dbReference>
<evidence type="ECO:0000259" key="3">
    <source>
        <dbReference type="Pfam" id="PF00501"/>
    </source>
</evidence>
<evidence type="ECO:0000256" key="2">
    <source>
        <dbReference type="SAM" id="MobiDB-lite"/>
    </source>
</evidence>
<feature type="region of interest" description="Disordered" evidence="2">
    <location>
        <begin position="588"/>
        <end position="612"/>
    </location>
</feature>
<protein>
    <recommendedName>
        <fullName evidence="3">AMP-dependent synthetase/ligase domain-containing protein</fullName>
    </recommendedName>
</protein>
<accession>A0ABQ1II16</accession>
<dbReference type="Gene3D" id="3.30.300.30">
    <property type="match status" value="1"/>
</dbReference>
<dbReference type="Gene3D" id="3.40.50.12780">
    <property type="entry name" value="N-terminal domain of ligase-like"/>
    <property type="match status" value="1"/>
</dbReference>
<dbReference type="InterPro" id="IPR045851">
    <property type="entry name" value="AMP-bd_C_sf"/>
</dbReference>
<dbReference type="Proteomes" id="UP000603352">
    <property type="component" value="Unassembled WGS sequence"/>
</dbReference>
<evidence type="ECO:0000313" key="4">
    <source>
        <dbReference type="EMBL" id="GGB40729.1"/>
    </source>
</evidence>
<dbReference type="PANTHER" id="PTHR22754:SF32">
    <property type="entry name" value="DISCO-INTERACTING PROTEIN 2"/>
    <property type="match status" value="1"/>
</dbReference>
<comment type="similarity">
    <text evidence="1">Belongs to the ATP-dependent AMP-binding enzyme family.</text>
</comment>
<proteinExistence type="inferred from homology"/>
<evidence type="ECO:0000256" key="1">
    <source>
        <dbReference type="ARBA" id="ARBA00006432"/>
    </source>
</evidence>
<dbReference type="InterPro" id="IPR000873">
    <property type="entry name" value="AMP-dep_synth/lig_dom"/>
</dbReference>
<gene>
    <name evidence="4" type="ORF">GCM10011505_22770</name>
</gene>
<dbReference type="Pfam" id="PF00501">
    <property type="entry name" value="AMP-binding"/>
    <property type="match status" value="1"/>
</dbReference>
<dbReference type="PROSITE" id="PS00455">
    <property type="entry name" value="AMP_BINDING"/>
    <property type="match status" value="1"/>
</dbReference>
<feature type="domain" description="AMP-dependent synthetase/ligase" evidence="3">
    <location>
        <begin position="49"/>
        <end position="440"/>
    </location>
</feature>
<comment type="caution">
    <text evidence="4">The sequence shown here is derived from an EMBL/GenBank/DDBJ whole genome shotgun (WGS) entry which is preliminary data.</text>
</comment>
<dbReference type="InterPro" id="IPR042099">
    <property type="entry name" value="ANL_N_sf"/>
</dbReference>
<reference evidence="5" key="1">
    <citation type="journal article" date="2019" name="Int. J. Syst. Evol. Microbiol.">
        <title>The Global Catalogue of Microorganisms (GCM) 10K type strain sequencing project: providing services to taxonomists for standard genome sequencing and annotation.</title>
        <authorList>
            <consortium name="The Broad Institute Genomics Platform"/>
            <consortium name="The Broad Institute Genome Sequencing Center for Infectious Disease"/>
            <person name="Wu L."/>
            <person name="Ma J."/>
        </authorList>
    </citation>
    <scope>NUCLEOTIDE SEQUENCE [LARGE SCALE GENOMIC DNA]</scope>
    <source>
        <strain evidence="5">CGMCC 1.10188</strain>
    </source>
</reference>
<dbReference type="EMBL" id="BMDZ01000023">
    <property type="protein sequence ID" value="GGB40729.1"/>
    <property type="molecule type" value="Genomic_DNA"/>
</dbReference>
<dbReference type="InterPro" id="IPR020845">
    <property type="entry name" value="AMP-binding_CS"/>
</dbReference>
<sequence length="612" mass="63134">MTAATAIPSHPDDAGRRFAGFLDALPARTAWAAVARMAETHPHAAGLRVIERGGGEAVLTRADLATLATAGARALAAAGIVAGDRVVLALPASRLFLAFYLGAGASGVLPVVVAPPPVPVPAAARQHLADIARRADARSIIAEAATTAALAADGDGALADAPGARLAAADALLSAGLKAPMPVLGHDPHGIAHLQQTSGSTGSPKLAVVHHDRLAANLAQIGAAICATPADVSGDVLVSWLPLSHDMGLVGLNYALHWGIGMVLADTAEFLRNPMNWPGWMSRHRGTLSPAPNSAFQMCARLARLRPPRGLDLSGWRVALCGAEPVHARTLNGFAQAFGDHGFAPAALRPVYGLAEATLAVAIPPVGGCVVDRIDADRLAEGGRAVAAGDTVARHLDAVTLGPAVPGAGLRITGTDGRDLPDRQVGEIEIFSPAAVQGYWLDPAESARLYRPDGWLRTGDLGYLANGQLHVTGRAKDLLILGGRNFTPAQIEDVAEAAADAAVTPSVIAVGLTDETIGTEALHLLLDTRLGPEDARPVIAQAIRDALHEAFGLTGIGTHWIAAGLIPRTPSGKIQRFRCREIVAARLADRQQSTPARTPPTKTAPTNGRITG</sequence>
<organism evidence="4 5">
    <name type="scientific">Tistrella bauzanensis</name>
    <dbReference type="NCBI Taxonomy" id="657419"/>
    <lineage>
        <taxon>Bacteria</taxon>
        <taxon>Pseudomonadati</taxon>
        <taxon>Pseudomonadota</taxon>
        <taxon>Alphaproteobacteria</taxon>
        <taxon>Geminicoccales</taxon>
        <taxon>Geminicoccaceae</taxon>
        <taxon>Tistrella</taxon>
    </lineage>
</organism>